<dbReference type="EMBL" id="MLJW01000012">
    <property type="protein sequence ID" value="OIR14340.1"/>
    <property type="molecule type" value="Genomic_DNA"/>
</dbReference>
<protein>
    <submittedName>
        <fullName evidence="1">Uncharacterized protein</fullName>
    </submittedName>
</protein>
<evidence type="ECO:0000313" key="1">
    <source>
        <dbReference type="EMBL" id="OIR14340.1"/>
    </source>
</evidence>
<dbReference type="AlphaFoldDB" id="A0A1J5TKV5"/>
<reference evidence="1" key="1">
    <citation type="submission" date="2016-10" db="EMBL/GenBank/DDBJ databases">
        <title>Sequence of Gallionella enrichment culture.</title>
        <authorList>
            <person name="Poehlein A."/>
            <person name="Muehling M."/>
            <person name="Daniel R."/>
        </authorList>
    </citation>
    <scope>NUCLEOTIDE SEQUENCE</scope>
</reference>
<proteinExistence type="predicted"/>
<organism evidence="1">
    <name type="scientific">mine drainage metagenome</name>
    <dbReference type="NCBI Taxonomy" id="410659"/>
    <lineage>
        <taxon>unclassified sequences</taxon>
        <taxon>metagenomes</taxon>
        <taxon>ecological metagenomes</taxon>
    </lineage>
</organism>
<accession>A0A1J5TKV5</accession>
<name>A0A1J5TKV5_9ZZZZ</name>
<sequence length="59" mass="7146">MALLLMLMQRMHRFLLTHIILCQINVQNVRVFMKNLNVLLFVRLTAVFLMKHIKKQLMH</sequence>
<comment type="caution">
    <text evidence="1">The sequence shown here is derived from an EMBL/GenBank/DDBJ whole genome shotgun (WGS) entry which is preliminary data.</text>
</comment>
<gene>
    <name evidence="1" type="ORF">GALL_48120</name>
</gene>